<comment type="caution">
    <text evidence="1">The sequence shown here is derived from an EMBL/GenBank/DDBJ whole genome shotgun (WGS) entry which is preliminary data.</text>
</comment>
<organism evidence="1 2">
    <name type="scientific">Entomophthora muscae</name>
    <dbReference type="NCBI Taxonomy" id="34485"/>
    <lineage>
        <taxon>Eukaryota</taxon>
        <taxon>Fungi</taxon>
        <taxon>Fungi incertae sedis</taxon>
        <taxon>Zoopagomycota</taxon>
        <taxon>Entomophthoromycotina</taxon>
        <taxon>Entomophthoromycetes</taxon>
        <taxon>Entomophthorales</taxon>
        <taxon>Entomophthoraceae</taxon>
        <taxon>Entomophthora</taxon>
    </lineage>
</organism>
<evidence type="ECO:0000313" key="1">
    <source>
        <dbReference type="EMBL" id="KAJ9087034.1"/>
    </source>
</evidence>
<keyword evidence="2" id="KW-1185">Reference proteome</keyword>
<feature type="non-terminal residue" evidence="1">
    <location>
        <position position="1"/>
    </location>
</feature>
<protein>
    <submittedName>
        <fullName evidence="1">Uncharacterized protein</fullName>
    </submittedName>
</protein>
<dbReference type="EMBL" id="QTSX02000390">
    <property type="protein sequence ID" value="KAJ9087034.1"/>
    <property type="molecule type" value="Genomic_DNA"/>
</dbReference>
<proteinExistence type="predicted"/>
<name>A0ACC2UJE9_9FUNG</name>
<accession>A0ACC2UJE9</accession>
<sequence length="131" mass="14201">NDNSSKPVPGYDPGHTLGTSNQEPHKKGTKRPSKPTKATKQKELSSKKAASKPSPKPAPKPSPEQSPDHSTGGEKSNGSLTDHSFYNLASNEDPTKNWYQVQKTPPKDKPPTHEENHNKPPSSPLAKLSSF</sequence>
<evidence type="ECO:0000313" key="2">
    <source>
        <dbReference type="Proteomes" id="UP001165960"/>
    </source>
</evidence>
<gene>
    <name evidence="1" type="ORF">DSO57_1037230</name>
</gene>
<dbReference type="Proteomes" id="UP001165960">
    <property type="component" value="Unassembled WGS sequence"/>
</dbReference>
<reference evidence="1" key="1">
    <citation type="submission" date="2022-04" db="EMBL/GenBank/DDBJ databases">
        <title>Genome of the entomopathogenic fungus Entomophthora muscae.</title>
        <authorList>
            <person name="Elya C."/>
            <person name="Lovett B.R."/>
            <person name="Lee E."/>
            <person name="Macias A.M."/>
            <person name="Hajek A.E."/>
            <person name="De Bivort B.L."/>
            <person name="Kasson M.T."/>
            <person name="De Fine Licht H.H."/>
            <person name="Stajich J.E."/>
        </authorList>
    </citation>
    <scope>NUCLEOTIDE SEQUENCE</scope>
    <source>
        <strain evidence="1">Berkeley</strain>
    </source>
</reference>